<keyword evidence="8" id="KW-1185">Reference proteome</keyword>
<protein>
    <submittedName>
        <fullName evidence="7">Peptide ABC transporter substrate-binding protein</fullName>
    </submittedName>
</protein>
<evidence type="ECO:0000259" key="6">
    <source>
        <dbReference type="Pfam" id="PF00496"/>
    </source>
</evidence>
<proteinExistence type="inferred from homology"/>
<dbReference type="InterPro" id="IPR039424">
    <property type="entry name" value="SBP_5"/>
</dbReference>
<evidence type="ECO:0000256" key="1">
    <source>
        <dbReference type="ARBA" id="ARBA00004196"/>
    </source>
</evidence>
<dbReference type="SUPFAM" id="SSF53850">
    <property type="entry name" value="Periplasmic binding protein-like II"/>
    <property type="match status" value="1"/>
</dbReference>
<evidence type="ECO:0000256" key="2">
    <source>
        <dbReference type="ARBA" id="ARBA00005695"/>
    </source>
</evidence>
<dbReference type="InterPro" id="IPR000914">
    <property type="entry name" value="SBP_5_dom"/>
</dbReference>
<comment type="similarity">
    <text evidence="2">Belongs to the bacterial solute-binding protein 5 family.</text>
</comment>
<feature type="signal peptide" evidence="5">
    <location>
        <begin position="1"/>
        <end position="24"/>
    </location>
</feature>
<dbReference type="PIRSF" id="PIRSF002741">
    <property type="entry name" value="MppA"/>
    <property type="match status" value="1"/>
</dbReference>
<sequence>MKLTNWAKVGLTSLVALTLLTACGGNSKKSSTGKSEQVFTRMEGDVIGGMDSAAVTDSISGQALVDTMDGLYRYNGAKLEPAVATKVVKPTNDGKTYTFDLRKNAKWSNGDPVQAQDFVYGWKRAVDPATKSQYAYLFAGVKNADAIMKGSEKPENLGITAVDAHTLKVDLDYAIPYMDGLLTNPVFFPQNEKAVKKYGSEYGTAYNKVVYNGPFKLTKWTGTNLSWSEVKNKSYWNAKAVKLDRIDVQVVKEPSTALNLFQSGKLDDAILSGESARQMKQDPSFKAQPQASTFYLELNQKKVAAFRNKNIRLAMSKAINRKEFVTQVLGNSSLVAHTAVPQNLAQMPDGTDFAKAATKGHDYPTTFDKKEAQKLWKQGLKELGITSLNVDFLTDDSENAKKSSEYFQSQLESVLPGLKMKITSLPFKSRLTRSESGDFDICITLWGADFPDPITYLDLFTTGNQSNNGKWSNADYDKLIQASKTTDVTDEKKRFNDLLQAQNILTDEAGIIPVYQTAQAHLVNPNVKDVAYSPSNQYNFVHTYIAK</sequence>
<dbReference type="Gene3D" id="3.10.105.10">
    <property type="entry name" value="Dipeptide-binding Protein, Domain 3"/>
    <property type="match status" value="1"/>
</dbReference>
<evidence type="ECO:0000313" key="7">
    <source>
        <dbReference type="EMBL" id="MFC6315838.1"/>
    </source>
</evidence>
<accession>A0ABW1US40</accession>
<keyword evidence="4 5" id="KW-0732">Signal</keyword>
<comment type="caution">
    <text evidence="7">The sequence shown here is derived from an EMBL/GenBank/DDBJ whole genome shotgun (WGS) entry which is preliminary data.</text>
</comment>
<evidence type="ECO:0000256" key="5">
    <source>
        <dbReference type="SAM" id="SignalP"/>
    </source>
</evidence>
<comment type="subcellular location">
    <subcellularLocation>
        <location evidence="1">Cell envelope</location>
    </subcellularLocation>
</comment>
<keyword evidence="3" id="KW-0813">Transport</keyword>
<evidence type="ECO:0000256" key="3">
    <source>
        <dbReference type="ARBA" id="ARBA00022448"/>
    </source>
</evidence>
<organism evidence="7 8">
    <name type="scientific">Lapidilactobacillus achengensis</name>
    <dbReference type="NCBI Taxonomy" id="2486000"/>
    <lineage>
        <taxon>Bacteria</taxon>
        <taxon>Bacillati</taxon>
        <taxon>Bacillota</taxon>
        <taxon>Bacilli</taxon>
        <taxon>Lactobacillales</taxon>
        <taxon>Lactobacillaceae</taxon>
        <taxon>Lapidilactobacillus</taxon>
    </lineage>
</organism>
<dbReference type="PANTHER" id="PTHR30290:SF10">
    <property type="entry name" value="PERIPLASMIC OLIGOPEPTIDE-BINDING PROTEIN-RELATED"/>
    <property type="match status" value="1"/>
</dbReference>
<dbReference type="Pfam" id="PF00496">
    <property type="entry name" value="SBP_bac_5"/>
    <property type="match status" value="1"/>
</dbReference>
<evidence type="ECO:0000256" key="4">
    <source>
        <dbReference type="ARBA" id="ARBA00022729"/>
    </source>
</evidence>
<feature type="chain" id="PRO_5047501221" evidence="5">
    <location>
        <begin position="25"/>
        <end position="547"/>
    </location>
</feature>
<dbReference type="EMBL" id="JBHSSM010000022">
    <property type="protein sequence ID" value="MFC6315838.1"/>
    <property type="molecule type" value="Genomic_DNA"/>
</dbReference>
<dbReference type="PROSITE" id="PS51257">
    <property type="entry name" value="PROKAR_LIPOPROTEIN"/>
    <property type="match status" value="1"/>
</dbReference>
<dbReference type="InterPro" id="IPR030678">
    <property type="entry name" value="Peptide/Ni-bd"/>
</dbReference>
<dbReference type="Gene3D" id="3.90.76.10">
    <property type="entry name" value="Dipeptide-binding Protein, Domain 1"/>
    <property type="match status" value="1"/>
</dbReference>
<evidence type="ECO:0000313" key="8">
    <source>
        <dbReference type="Proteomes" id="UP001596310"/>
    </source>
</evidence>
<dbReference type="PANTHER" id="PTHR30290">
    <property type="entry name" value="PERIPLASMIC BINDING COMPONENT OF ABC TRANSPORTER"/>
    <property type="match status" value="1"/>
</dbReference>
<name>A0ABW1US40_9LACO</name>
<dbReference type="Proteomes" id="UP001596310">
    <property type="component" value="Unassembled WGS sequence"/>
</dbReference>
<gene>
    <name evidence="7" type="ORF">ACFQHW_09720</name>
</gene>
<dbReference type="Gene3D" id="3.40.190.10">
    <property type="entry name" value="Periplasmic binding protein-like II"/>
    <property type="match status" value="1"/>
</dbReference>
<feature type="domain" description="Solute-binding protein family 5" evidence="6">
    <location>
        <begin position="78"/>
        <end position="467"/>
    </location>
</feature>
<reference evidence="8" key="1">
    <citation type="journal article" date="2019" name="Int. J. Syst. Evol. Microbiol.">
        <title>The Global Catalogue of Microorganisms (GCM) 10K type strain sequencing project: providing services to taxonomists for standard genome sequencing and annotation.</title>
        <authorList>
            <consortium name="The Broad Institute Genomics Platform"/>
            <consortium name="The Broad Institute Genome Sequencing Center for Infectious Disease"/>
            <person name="Wu L."/>
            <person name="Ma J."/>
        </authorList>
    </citation>
    <scope>NUCLEOTIDE SEQUENCE [LARGE SCALE GENOMIC DNA]</scope>
    <source>
        <strain evidence="8">CCM 8897</strain>
    </source>
</reference>
<dbReference type="RefSeq" id="WP_125599745.1">
    <property type="nucleotide sequence ID" value="NZ_JBHSSM010000022.1"/>
</dbReference>
<dbReference type="CDD" id="cd08504">
    <property type="entry name" value="PBP2_OppA"/>
    <property type="match status" value="1"/>
</dbReference>